<name>A0A369JXK2_HYPMA</name>
<evidence type="ECO:0000256" key="1">
    <source>
        <dbReference type="SAM" id="MobiDB-lite"/>
    </source>
</evidence>
<dbReference type="InParanoid" id="A0A369JXK2"/>
<dbReference type="Proteomes" id="UP000076154">
    <property type="component" value="Unassembled WGS sequence"/>
</dbReference>
<keyword evidence="3" id="KW-1185">Reference proteome</keyword>
<feature type="compositionally biased region" description="Polar residues" evidence="1">
    <location>
        <begin position="106"/>
        <end position="123"/>
    </location>
</feature>
<evidence type="ECO:0000313" key="2">
    <source>
        <dbReference type="EMBL" id="RDB24134.1"/>
    </source>
</evidence>
<organism evidence="2 3">
    <name type="scientific">Hypsizygus marmoreus</name>
    <name type="common">White beech mushroom</name>
    <name type="synonym">Agaricus marmoreus</name>
    <dbReference type="NCBI Taxonomy" id="39966"/>
    <lineage>
        <taxon>Eukaryota</taxon>
        <taxon>Fungi</taxon>
        <taxon>Dikarya</taxon>
        <taxon>Basidiomycota</taxon>
        <taxon>Agaricomycotina</taxon>
        <taxon>Agaricomycetes</taxon>
        <taxon>Agaricomycetidae</taxon>
        <taxon>Agaricales</taxon>
        <taxon>Tricholomatineae</taxon>
        <taxon>Lyophyllaceae</taxon>
        <taxon>Hypsizygus</taxon>
    </lineage>
</organism>
<evidence type="ECO:0000313" key="3">
    <source>
        <dbReference type="Proteomes" id="UP000076154"/>
    </source>
</evidence>
<sequence length="123" mass="13043">MMKPCSQLSLKAFPVPASLPFVLVQRGALLKPSRSLFMEAAEIITSSGKILFMSSFSSWGPTDIQKRGPHRTKGHNTVALKSWLAAADICGQGSSSPDFAAWGSEGASTGPCSDRTTTTLSPR</sequence>
<proteinExistence type="predicted"/>
<comment type="caution">
    <text evidence="2">The sequence shown here is derived from an EMBL/GenBank/DDBJ whole genome shotgun (WGS) entry which is preliminary data.</text>
</comment>
<protein>
    <submittedName>
        <fullName evidence="2">Uncharacterized protein</fullName>
    </submittedName>
</protein>
<dbReference type="EMBL" id="LUEZ02000045">
    <property type="protein sequence ID" value="RDB24134.1"/>
    <property type="molecule type" value="Genomic_DNA"/>
</dbReference>
<accession>A0A369JXK2</accession>
<reference evidence="2" key="1">
    <citation type="submission" date="2018-04" db="EMBL/GenBank/DDBJ databases">
        <title>Whole genome sequencing of Hypsizygus marmoreus.</title>
        <authorList>
            <person name="Choi I.-G."/>
            <person name="Min B."/>
            <person name="Kim J.-G."/>
            <person name="Kim S."/>
            <person name="Oh Y.-L."/>
            <person name="Kong W.-S."/>
            <person name="Park H."/>
            <person name="Jeong J."/>
            <person name="Song E.-S."/>
        </authorList>
    </citation>
    <scope>NUCLEOTIDE SEQUENCE [LARGE SCALE GENOMIC DNA]</scope>
    <source>
        <strain evidence="2">51987-8</strain>
    </source>
</reference>
<dbReference type="AlphaFoldDB" id="A0A369JXK2"/>
<feature type="region of interest" description="Disordered" evidence="1">
    <location>
        <begin position="100"/>
        <end position="123"/>
    </location>
</feature>
<gene>
    <name evidence="2" type="ORF">Hypma_008660</name>
</gene>